<dbReference type="EMBL" id="JBHSNQ010000064">
    <property type="protein sequence ID" value="MFC5541605.1"/>
    <property type="molecule type" value="Genomic_DNA"/>
</dbReference>
<dbReference type="Proteomes" id="UP001595978">
    <property type="component" value="Unassembled WGS sequence"/>
</dbReference>
<organism evidence="1 2">
    <name type="scientific">Ureibacillus suwonensis</name>
    <dbReference type="NCBI Taxonomy" id="313007"/>
    <lineage>
        <taxon>Bacteria</taxon>
        <taxon>Bacillati</taxon>
        <taxon>Bacillota</taxon>
        <taxon>Bacilli</taxon>
        <taxon>Bacillales</taxon>
        <taxon>Caryophanaceae</taxon>
        <taxon>Ureibacillus</taxon>
    </lineage>
</organism>
<gene>
    <name evidence="1" type="ORF">ACFPOH_07495</name>
</gene>
<proteinExistence type="predicted"/>
<reference evidence="2" key="1">
    <citation type="journal article" date="2019" name="Int. J. Syst. Evol. Microbiol.">
        <title>The Global Catalogue of Microorganisms (GCM) 10K type strain sequencing project: providing services to taxonomists for standard genome sequencing and annotation.</title>
        <authorList>
            <consortium name="The Broad Institute Genomics Platform"/>
            <consortium name="The Broad Institute Genome Sequencing Center for Infectious Disease"/>
            <person name="Wu L."/>
            <person name="Ma J."/>
        </authorList>
    </citation>
    <scope>NUCLEOTIDE SEQUENCE [LARGE SCALE GENOMIC DNA]</scope>
    <source>
        <strain evidence="2">CCUG 56331</strain>
    </source>
</reference>
<sequence>MNLEKIYLERCDKETEETVEIESPKFLDTSISYFKKHLNEFLYIESSTFNEIKVDALSIEVDDVFRTYMALFGLRAQKKHGEAIKNYLEEHLHTDAIKNYSALFSADEGLWEINLPLDYIEGFKEDMTIGQAISLTYDFVQNLLGHLQENK</sequence>
<evidence type="ECO:0008006" key="3">
    <source>
        <dbReference type="Google" id="ProtNLM"/>
    </source>
</evidence>
<keyword evidence="2" id="KW-1185">Reference proteome</keyword>
<comment type="caution">
    <text evidence="1">The sequence shown here is derived from an EMBL/GenBank/DDBJ whole genome shotgun (WGS) entry which is preliminary data.</text>
</comment>
<name>A0ABW0RE50_9BACL</name>
<evidence type="ECO:0000313" key="2">
    <source>
        <dbReference type="Proteomes" id="UP001595978"/>
    </source>
</evidence>
<dbReference type="RefSeq" id="WP_342469046.1">
    <property type="nucleotide sequence ID" value="NZ_JBHSNQ010000064.1"/>
</dbReference>
<protein>
    <recommendedName>
        <fullName evidence="3">Protoporphyrinogen oxidase</fullName>
    </recommendedName>
</protein>
<accession>A0ABW0RE50</accession>
<evidence type="ECO:0000313" key="1">
    <source>
        <dbReference type="EMBL" id="MFC5541605.1"/>
    </source>
</evidence>